<evidence type="ECO:0000313" key="2">
    <source>
        <dbReference type="EMBL" id="AFZ68984.1"/>
    </source>
</evidence>
<keyword evidence="3" id="KW-1185">Reference proteome</keyword>
<reference evidence="3" key="1">
    <citation type="submission" date="2012-03" db="EMBL/GenBank/DDBJ databases">
        <title>Complete sequence of chromosome of Deinococcus peraridilitoris DSM 19664.</title>
        <authorList>
            <person name="Lucas S."/>
            <person name="Copeland A."/>
            <person name="Lapidus A."/>
            <person name="Glavina del Rio T."/>
            <person name="Dalin E."/>
            <person name="Tice H."/>
            <person name="Bruce D."/>
            <person name="Goodwin L."/>
            <person name="Pitluck S."/>
            <person name="Peters L."/>
            <person name="Mikhailova N."/>
            <person name="Lu M."/>
            <person name="Kyrpides N."/>
            <person name="Mavromatis K."/>
            <person name="Ivanova N."/>
            <person name="Brettin T."/>
            <person name="Detter J.C."/>
            <person name="Han C."/>
            <person name="Larimer F."/>
            <person name="Land M."/>
            <person name="Hauser L."/>
            <person name="Markowitz V."/>
            <person name="Cheng J.-F."/>
            <person name="Hugenholtz P."/>
            <person name="Woyke T."/>
            <person name="Wu D."/>
            <person name="Pukall R."/>
            <person name="Steenblock K."/>
            <person name="Brambilla E."/>
            <person name="Klenk H.-P."/>
            <person name="Eisen J.A."/>
        </authorList>
    </citation>
    <scope>NUCLEOTIDE SEQUENCE [LARGE SCALE GENOMIC DNA]</scope>
    <source>
        <strain evidence="3">DSM 19664 / LMG 22246 / CIP 109416 / KR-200</strain>
    </source>
</reference>
<dbReference type="GO" id="GO:0046677">
    <property type="term" value="P:response to antibiotic"/>
    <property type="evidence" value="ECO:0007669"/>
    <property type="project" value="InterPro"/>
</dbReference>
<sequence>MRVPRFTLKRKGRYLLMALGAWALYSWWPGAGSSDILHNAAARMPSPDCLQSSEFQPAPTPPSALTGRLGLWVARIDPITLQPIRVVAQDPDGLYPLASSYKQAVLWALLHGVDAGEIALNEKFSVTHANQSLGRYPYDHSNVVTLAQRMIHNSDNTATDILHRRVGFGAVQAVADELHLCRTRLLLPTKHWWIAQAGLDPAWPGATVFANATAENRMKFAQALDAASQAVRADVLQVNLDRYFENRYDPQADLGTHNVSTPFEFGTLIARQFLASGLSPSSSAMLREVMASGYGRTQLHSPMVYWGGKGGNGWKILTMTGYFQTPNGEHVVYVFMQHGSHEDYTLPNSRTAFRWINDAVQQALSSSGQVAARSP</sequence>
<dbReference type="RefSeq" id="WP_015237280.1">
    <property type="nucleotide sequence ID" value="NC_019793.1"/>
</dbReference>
<dbReference type="PANTHER" id="PTHR35333">
    <property type="entry name" value="BETA-LACTAMASE"/>
    <property type="match status" value="1"/>
</dbReference>
<evidence type="ECO:0000259" key="1">
    <source>
        <dbReference type="Pfam" id="PF13354"/>
    </source>
</evidence>
<dbReference type="AlphaFoldDB" id="L0A6A8"/>
<dbReference type="KEGG" id="dpd:Deipe_3554"/>
<dbReference type="EMBL" id="CP003382">
    <property type="protein sequence ID" value="AFZ68984.1"/>
    <property type="molecule type" value="Genomic_DNA"/>
</dbReference>
<dbReference type="STRING" id="937777.Deipe_3554"/>
<gene>
    <name evidence="2" type="ordered locus">Deipe_3554</name>
</gene>
<organism evidence="2 3">
    <name type="scientific">Deinococcus peraridilitoris (strain DSM 19664 / LMG 22246 / CIP 109416 / KR-200)</name>
    <dbReference type="NCBI Taxonomy" id="937777"/>
    <lineage>
        <taxon>Bacteria</taxon>
        <taxon>Thermotogati</taxon>
        <taxon>Deinococcota</taxon>
        <taxon>Deinococci</taxon>
        <taxon>Deinococcales</taxon>
        <taxon>Deinococcaceae</taxon>
        <taxon>Deinococcus</taxon>
    </lineage>
</organism>
<dbReference type="InterPro" id="IPR000871">
    <property type="entry name" value="Beta-lactam_class-A"/>
</dbReference>
<name>L0A6A8_DEIPD</name>
<dbReference type="eggNOG" id="COG2367">
    <property type="taxonomic scope" value="Bacteria"/>
</dbReference>
<proteinExistence type="predicted"/>
<dbReference type="GO" id="GO:0008800">
    <property type="term" value="F:beta-lactamase activity"/>
    <property type="evidence" value="ECO:0007669"/>
    <property type="project" value="InterPro"/>
</dbReference>
<dbReference type="HOGENOM" id="CLU_053297_0_0_0"/>
<dbReference type="Proteomes" id="UP000010467">
    <property type="component" value="Chromosome"/>
</dbReference>
<protein>
    <recommendedName>
        <fullName evidence="1">Beta-lactamase class A catalytic domain-containing protein</fullName>
    </recommendedName>
</protein>
<dbReference type="OrthoDB" id="57465at2"/>
<evidence type="ECO:0000313" key="3">
    <source>
        <dbReference type="Proteomes" id="UP000010467"/>
    </source>
</evidence>
<dbReference type="Gene3D" id="3.40.710.10">
    <property type="entry name" value="DD-peptidase/beta-lactamase superfamily"/>
    <property type="match status" value="1"/>
</dbReference>
<dbReference type="PATRIC" id="fig|937777.3.peg.3564"/>
<dbReference type="SUPFAM" id="SSF56601">
    <property type="entry name" value="beta-lactamase/transpeptidase-like"/>
    <property type="match status" value="1"/>
</dbReference>
<accession>L0A6A8</accession>
<dbReference type="PANTHER" id="PTHR35333:SF4">
    <property type="entry name" value="SLR0121 PROTEIN"/>
    <property type="match status" value="1"/>
</dbReference>
<dbReference type="InterPro" id="IPR012338">
    <property type="entry name" value="Beta-lactam/transpept-like"/>
</dbReference>
<dbReference type="Pfam" id="PF13354">
    <property type="entry name" value="Beta-lactamase2"/>
    <property type="match status" value="1"/>
</dbReference>
<feature type="domain" description="Beta-lactamase class A catalytic" evidence="1">
    <location>
        <begin position="88"/>
        <end position="334"/>
    </location>
</feature>
<dbReference type="InterPro" id="IPR045155">
    <property type="entry name" value="Beta-lactam_cat"/>
</dbReference>
<dbReference type="GO" id="GO:0030655">
    <property type="term" value="P:beta-lactam antibiotic catabolic process"/>
    <property type="evidence" value="ECO:0007669"/>
    <property type="project" value="InterPro"/>
</dbReference>